<proteinExistence type="predicted"/>
<gene>
    <name evidence="2" type="ORF">EUB48_16250</name>
</gene>
<keyword evidence="3" id="KW-1185">Reference proteome</keyword>
<dbReference type="Pfam" id="PF07978">
    <property type="entry name" value="NIPSNAP"/>
    <property type="match status" value="1"/>
</dbReference>
<organism evidence="2 3">
    <name type="scientific">Rhodoferax sediminis</name>
    <dbReference type="NCBI Taxonomy" id="2509614"/>
    <lineage>
        <taxon>Bacteria</taxon>
        <taxon>Pseudomonadati</taxon>
        <taxon>Pseudomonadota</taxon>
        <taxon>Betaproteobacteria</taxon>
        <taxon>Burkholderiales</taxon>
        <taxon>Comamonadaceae</taxon>
        <taxon>Rhodoferax</taxon>
    </lineage>
</organism>
<dbReference type="Proteomes" id="UP000316798">
    <property type="component" value="Chromosome"/>
</dbReference>
<dbReference type="RefSeq" id="WP_142820103.1">
    <property type="nucleotide sequence ID" value="NZ_CP035503.1"/>
</dbReference>
<dbReference type="EMBL" id="CP035503">
    <property type="protein sequence ID" value="QDL38666.1"/>
    <property type="molecule type" value="Genomic_DNA"/>
</dbReference>
<dbReference type="InterPro" id="IPR011008">
    <property type="entry name" value="Dimeric_a/b-barrel"/>
</dbReference>
<accession>A0A515DE28</accession>
<dbReference type="SUPFAM" id="SSF54909">
    <property type="entry name" value="Dimeric alpha+beta barrel"/>
    <property type="match status" value="1"/>
</dbReference>
<dbReference type="InterPro" id="IPR012577">
    <property type="entry name" value="NIPSNAP"/>
</dbReference>
<feature type="domain" description="NIPSNAP" evidence="1">
    <location>
        <begin position="3"/>
        <end position="105"/>
    </location>
</feature>
<name>A0A515DE28_9BURK</name>
<evidence type="ECO:0000259" key="1">
    <source>
        <dbReference type="Pfam" id="PF07978"/>
    </source>
</evidence>
<reference evidence="2 3" key="1">
    <citation type="submission" date="2019-01" db="EMBL/GenBank/DDBJ databases">
        <title>Genomic insights into a novel species Rhodoferax sp.</title>
        <authorList>
            <person name="Jin L."/>
        </authorList>
    </citation>
    <scope>NUCLEOTIDE SEQUENCE [LARGE SCALE GENOMIC DNA]</scope>
    <source>
        <strain evidence="2 3">CHu59-6-5</strain>
    </source>
</reference>
<dbReference type="OrthoDB" id="9809695at2"/>
<sequence>MIYELRFYRAMPGKMNEMLDRFEKIVLGYWDKHGIRQVGFWTTTIGACHLEMFHMLAWESLDERERKWAAFSTDPQWLAQFKETEKGGVVVASLSNTILTPTRFSALR</sequence>
<dbReference type="AlphaFoldDB" id="A0A515DE28"/>
<dbReference type="KEGG" id="rhf:EUB48_16250"/>
<dbReference type="Gene3D" id="3.30.70.100">
    <property type="match status" value="1"/>
</dbReference>
<evidence type="ECO:0000313" key="3">
    <source>
        <dbReference type="Proteomes" id="UP000316798"/>
    </source>
</evidence>
<protein>
    <submittedName>
        <fullName evidence="2">NIPSNAP family protein</fullName>
    </submittedName>
</protein>
<evidence type="ECO:0000313" key="2">
    <source>
        <dbReference type="EMBL" id="QDL38666.1"/>
    </source>
</evidence>